<comment type="caution">
    <text evidence="1">The sequence shown here is derived from an EMBL/GenBank/DDBJ whole genome shotgun (WGS) entry which is preliminary data.</text>
</comment>
<protein>
    <submittedName>
        <fullName evidence="1">YIPF1-like protein</fullName>
    </submittedName>
</protein>
<dbReference type="EMBL" id="LXQA010168538">
    <property type="protein sequence ID" value="MCI28870.1"/>
    <property type="molecule type" value="Genomic_DNA"/>
</dbReference>
<name>A0A392QZ68_9FABA</name>
<organism evidence="1 2">
    <name type="scientific">Trifolium medium</name>
    <dbReference type="NCBI Taxonomy" id="97028"/>
    <lineage>
        <taxon>Eukaryota</taxon>
        <taxon>Viridiplantae</taxon>
        <taxon>Streptophyta</taxon>
        <taxon>Embryophyta</taxon>
        <taxon>Tracheophyta</taxon>
        <taxon>Spermatophyta</taxon>
        <taxon>Magnoliopsida</taxon>
        <taxon>eudicotyledons</taxon>
        <taxon>Gunneridae</taxon>
        <taxon>Pentapetalae</taxon>
        <taxon>rosids</taxon>
        <taxon>fabids</taxon>
        <taxon>Fabales</taxon>
        <taxon>Fabaceae</taxon>
        <taxon>Papilionoideae</taxon>
        <taxon>50 kb inversion clade</taxon>
        <taxon>NPAAA clade</taxon>
        <taxon>Hologalegina</taxon>
        <taxon>IRL clade</taxon>
        <taxon>Trifolieae</taxon>
        <taxon>Trifolium</taxon>
    </lineage>
</organism>
<proteinExistence type="predicted"/>
<keyword evidence="2" id="KW-1185">Reference proteome</keyword>
<feature type="non-terminal residue" evidence="1">
    <location>
        <position position="1"/>
    </location>
</feature>
<evidence type="ECO:0000313" key="1">
    <source>
        <dbReference type="EMBL" id="MCI28870.1"/>
    </source>
</evidence>
<reference evidence="1 2" key="1">
    <citation type="journal article" date="2018" name="Front. Plant Sci.">
        <title>Red Clover (Trifolium pratense) and Zigzag Clover (T. medium) - A Picture of Genomic Similarities and Differences.</title>
        <authorList>
            <person name="Dluhosova J."/>
            <person name="Istvanek J."/>
            <person name="Nedelnik J."/>
            <person name="Repkova J."/>
        </authorList>
    </citation>
    <scope>NUCLEOTIDE SEQUENCE [LARGE SCALE GENOMIC DNA]</scope>
    <source>
        <strain evidence="2">cv. 10/8</strain>
        <tissue evidence="1">Leaf</tissue>
    </source>
</reference>
<accession>A0A392QZ68</accession>
<dbReference type="AlphaFoldDB" id="A0A392QZ68"/>
<sequence length="94" mass="10431">SLFLASGVGGCCGNLVRWIVGVVELLVGDKDVTVANMYRLGWDLGGNGWRWRRRLFAWEEQMWGGCCTIVANVVLQVDSSNEWGGCPIMIQIIQ</sequence>
<evidence type="ECO:0000313" key="2">
    <source>
        <dbReference type="Proteomes" id="UP000265520"/>
    </source>
</evidence>
<dbReference type="Proteomes" id="UP000265520">
    <property type="component" value="Unassembled WGS sequence"/>
</dbReference>